<evidence type="ECO:0000256" key="5">
    <source>
        <dbReference type="ARBA" id="ARBA00023121"/>
    </source>
</evidence>
<dbReference type="FunCoup" id="A0A7N8Y5U1">
    <property type="interactions" value="715"/>
</dbReference>
<keyword evidence="5" id="KW-0446">Lipid-binding</keyword>
<evidence type="ECO:0000256" key="3">
    <source>
        <dbReference type="ARBA" id="ARBA00022448"/>
    </source>
</evidence>
<dbReference type="GeneTree" id="ENSGT00940000157139"/>
<dbReference type="Ensembl" id="ENSMAMT00000045479.1">
    <property type="protein sequence ID" value="ENSMAMP00000060748.1"/>
    <property type="gene ID" value="ENSMAMG00000028732.1"/>
</dbReference>
<dbReference type="GO" id="GO:0008289">
    <property type="term" value="F:lipid binding"/>
    <property type="evidence" value="ECO:0007669"/>
    <property type="project" value="UniProtKB-KW"/>
</dbReference>
<protein>
    <recommendedName>
        <fullName evidence="7">Fatty acid-binding protein, liver-type</fullName>
    </recommendedName>
    <alternativeName>
        <fullName evidence="6">Fatty acid-binding protein 1</fullName>
    </alternativeName>
</protein>
<organism evidence="8 9">
    <name type="scientific">Mastacembelus armatus</name>
    <name type="common">zig-zag eel</name>
    <dbReference type="NCBI Taxonomy" id="205130"/>
    <lineage>
        <taxon>Eukaryota</taxon>
        <taxon>Metazoa</taxon>
        <taxon>Chordata</taxon>
        <taxon>Craniata</taxon>
        <taxon>Vertebrata</taxon>
        <taxon>Euteleostomi</taxon>
        <taxon>Actinopterygii</taxon>
        <taxon>Neopterygii</taxon>
        <taxon>Teleostei</taxon>
        <taxon>Neoteleostei</taxon>
        <taxon>Acanthomorphata</taxon>
        <taxon>Anabantaria</taxon>
        <taxon>Synbranchiformes</taxon>
        <taxon>Mastacembelidae</taxon>
        <taxon>Mastacembelus</taxon>
    </lineage>
</organism>
<accession>A0A7N8Y5U1</accession>
<dbReference type="Proteomes" id="UP000261640">
    <property type="component" value="Unplaced"/>
</dbReference>
<evidence type="ECO:0000256" key="1">
    <source>
        <dbReference type="ARBA" id="ARBA00004496"/>
    </source>
</evidence>
<evidence type="ECO:0000256" key="4">
    <source>
        <dbReference type="ARBA" id="ARBA00022490"/>
    </source>
</evidence>
<dbReference type="Pfam" id="PF14651">
    <property type="entry name" value="Lipocalin_7"/>
    <property type="match status" value="1"/>
</dbReference>
<dbReference type="InterPro" id="IPR012674">
    <property type="entry name" value="Calycin"/>
</dbReference>
<evidence type="ECO:0000256" key="7">
    <source>
        <dbReference type="ARBA" id="ARBA00074641"/>
    </source>
</evidence>
<dbReference type="InParanoid" id="A0A7N8Y5U1"/>
<sequence>MQMREVSKGVQYITRSRLGLSTLRFPQLAAASLLSHLHPLNSTKMAFQGRWETETQEGYDEFCKLLGIPDDIIEKGRNYKLITEVTQDGDDFTWTQIYPANAKVTNKFTVGKECDMETIGGKKFKATVHMEAGKLSATFPNYHHTSEISGGKLVELSKAGSVVLKRTSKKI</sequence>
<keyword evidence="9" id="KW-1185">Reference proteome</keyword>
<proteinExistence type="inferred from homology"/>
<dbReference type="GO" id="GO:0005737">
    <property type="term" value="C:cytoplasm"/>
    <property type="evidence" value="ECO:0007669"/>
    <property type="project" value="UniProtKB-SubCell"/>
</dbReference>
<dbReference type="Gene3D" id="2.40.128.20">
    <property type="match status" value="1"/>
</dbReference>
<keyword evidence="4" id="KW-0963">Cytoplasm</keyword>
<comment type="subcellular location">
    <subcellularLocation>
        <location evidence="1">Cytoplasm</location>
    </subcellularLocation>
</comment>
<evidence type="ECO:0000313" key="8">
    <source>
        <dbReference type="Ensembl" id="ENSMAMP00000060748.1"/>
    </source>
</evidence>
<dbReference type="InterPro" id="IPR000463">
    <property type="entry name" value="Fatty_acid-bd"/>
</dbReference>
<dbReference type="AlphaFoldDB" id="A0A7N8Y5U1"/>
<dbReference type="SUPFAM" id="SSF50814">
    <property type="entry name" value="Lipocalins"/>
    <property type="match status" value="1"/>
</dbReference>
<keyword evidence="3" id="KW-0813">Transport</keyword>
<evidence type="ECO:0000256" key="6">
    <source>
        <dbReference type="ARBA" id="ARBA00030276"/>
    </source>
</evidence>
<reference evidence="8" key="1">
    <citation type="submission" date="2025-08" db="UniProtKB">
        <authorList>
            <consortium name="Ensembl"/>
        </authorList>
    </citation>
    <scope>IDENTIFICATION</scope>
</reference>
<dbReference type="FunFam" id="2.40.128.20:FF:000006">
    <property type="entry name" value="Fatty acid-binding protein, liver"/>
    <property type="match status" value="1"/>
</dbReference>
<dbReference type="PANTHER" id="PTHR11955">
    <property type="entry name" value="FATTY ACID BINDING PROTEIN"/>
    <property type="match status" value="1"/>
</dbReference>
<evidence type="ECO:0000313" key="9">
    <source>
        <dbReference type="Proteomes" id="UP000261640"/>
    </source>
</evidence>
<dbReference type="PRINTS" id="PR00178">
    <property type="entry name" value="FATTYACIDBP"/>
</dbReference>
<evidence type="ECO:0000256" key="2">
    <source>
        <dbReference type="ARBA" id="ARBA00008390"/>
    </source>
</evidence>
<reference evidence="8" key="2">
    <citation type="submission" date="2025-09" db="UniProtKB">
        <authorList>
            <consortium name="Ensembl"/>
        </authorList>
    </citation>
    <scope>IDENTIFICATION</scope>
</reference>
<dbReference type="InterPro" id="IPR031259">
    <property type="entry name" value="ILBP"/>
</dbReference>
<name>A0A7N8Y5U1_9TELE</name>
<comment type="similarity">
    <text evidence="2">Belongs to the calycin superfamily. Fatty-acid binding protein (FABP) family.</text>
</comment>